<evidence type="ECO:0000313" key="2">
    <source>
        <dbReference type="EMBL" id="MBP2620446.1"/>
    </source>
</evidence>
<keyword evidence="3" id="KW-1185">Reference proteome</keyword>
<accession>A0ABS5AV41</accession>
<keyword evidence="1" id="KW-0472">Membrane</keyword>
<evidence type="ECO:0000256" key="1">
    <source>
        <dbReference type="SAM" id="Phobius"/>
    </source>
</evidence>
<evidence type="ECO:0000313" key="3">
    <source>
        <dbReference type="Proteomes" id="UP001519349"/>
    </source>
</evidence>
<dbReference type="PANTHER" id="PTHR40070">
    <property type="entry name" value="UPF0478 PROTEIN YTXG"/>
    <property type="match status" value="1"/>
</dbReference>
<dbReference type="Pfam" id="PF06103">
    <property type="entry name" value="DUF948"/>
    <property type="match status" value="1"/>
</dbReference>
<keyword evidence="1" id="KW-1133">Transmembrane helix</keyword>
<keyword evidence="1" id="KW-0812">Transmembrane</keyword>
<proteinExistence type="predicted"/>
<reference evidence="2 3" key="1">
    <citation type="submission" date="2018-05" db="EMBL/GenBank/DDBJ databases">
        <title>Draft genome sequence of Streptococcus panodentis CCUG 70867T.</title>
        <authorList>
            <person name="Salva-Serra F."/>
            <person name="Mendez V."/>
            <person name="Jaen-Luchoro D."/>
            <person name="Gonzales-Siles L."/>
            <person name="Karlsson R."/>
            <person name="Engstrom-Jakobsson H."/>
            <person name="Busquets A."/>
            <person name="Gomila M."/>
            <person name="Pineiro-Iglesias B."/>
            <person name="Bennasar-Figueras A."/>
            <person name="Seeger M."/>
            <person name="Moore E."/>
        </authorList>
    </citation>
    <scope>NUCLEOTIDE SEQUENCE [LARGE SCALE GENOMIC DNA]</scope>
    <source>
        <strain evidence="2 3">CCUG 70867</strain>
    </source>
</reference>
<dbReference type="Proteomes" id="UP001519349">
    <property type="component" value="Unassembled WGS sequence"/>
</dbReference>
<dbReference type="InterPro" id="IPR009293">
    <property type="entry name" value="UPF0478"/>
</dbReference>
<feature type="transmembrane region" description="Helical" evidence="1">
    <location>
        <begin position="6"/>
        <end position="25"/>
    </location>
</feature>
<organism evidence="2 3">
    <name type="scientific">Streptococcus panodentis</name>
    <dbReference type="NCBI Taxonomy" id="1581472"/>
    <lineage>
        <taxon>Bacteria</taxon>
        <taxon>Bacillati</taxon>
        <taxon>Bacillota</taxon>
        <taxon>Bacilli</taxon>
        <taxon>Lactobacillales</taxon>
        <taxon>Streptococcaceae</taxon>
        <taxon>Streptococcus</taxon>
    </lineage>
</organism>
<comment type="caution">
    <text evidence="2">The sequence shown here is derived from an EMBL/GenBank/DDBJ whole genome shotgun (WGS) entry which is preliminary data.</text>
</comment>
<protein>
    <submittedName>
        <fullName evidence="2">DUF948 domain-containing protein</fullName>
    </submittedName>
</protein>
<name>A0ABS5AV41_9STRE</name>
<sequence>MIIEIAYALLAVALIVFVIYLTITVKNLGDKAGRMLDETENTIKVLTSDVNVTLHQTNDLLAKVNVLTDDINQKVATIDPLFTAVADLSESVSDLNDQARTLSRKAVAAGKGTAKTTAGLSALRFASKLFKK</sequence>
<dbReference type="PANTHER" id="PTHR40070:SF1">
    <property type="entry name" value="UPF0478 PROTEIN YTXG"/>
    <property type="match status" value="1"/>
</dbReference>
<gene>
    <name evidence="2" type="ORF">DHL47_03665</name>
</gene>
<dbReference type="RefSeq" id="WP_128835877.1">
    <property type="nucleotide sequence ID" value="NZ_QFAY01000005.1"/>
</dbReference>
<dbReference type="EMBL" id="QFAY01000005">
    <property type="protein sequence ID" value="MBP2620446.1"/>
    <property type="molecule type" value="Genomic_DNA"/>
</dbReference>